<accession>A0A6J5RIE4</accession>
<evidence type="ECO:0000313" key="1">
    <source>
        <dbReference type="EMBL" id="CAB4193291.1"/>
    </source>
</evidence>
<name>A0A6J5RIE4_9CAUD</name>
<dbReference type="EMBL" id="LR797193">
    <property type="protein sequence ID" value="CAB4193291.1"/>
    <property type="molecule type" value="Genomic_DNA"/>
</dbReference>
<sequence>MAYEIQNPQISLVAGADLTGAQYKAVKLDSSGNIVLCGADESGIGILQDNPALGVAGTVWMYGVSKGQYGATVAKGASVSTDAAGKFITAGSGPIWGVSLTGGTASTLGNVAMATRASVGGSSRSGGNIISIPINLATLTTAGDYASFTPGFIGTITKVQFAVGSAVTTAAKLATISLKIAGVAVTGGAVALTSANAIASAVIAGSAVTAANTFTAAQAITVNASTVTAFAEGQGVLLISVI</sequence>
<proteinExistence type="predicted"/>
<reference evidence="1" key="1">
    <citation type="submission" date="2020-05" db="EMBL/GenBank/DDBJ databases">
        <authorList>
            <person name="Chiriac C."/>
            <person name="Salcher M."/>
            <person name="Ghai R."/>
            <person name="Kavagutti S V."/>
        </authorList>
    </citation>
    <scope>NUCLEOTIDE SEQUENCE</scope>
</reference>
<organism evidence="1">
    <name type="scientific">uncultured Caudovirales phage</name>
    <dbReference type="NCBI Taxonomy" id="2100421"/>
    <lineage>
        <taxon>Viruses</taxon>
        <taxon>Duplodnaviria</taxon>
        <taxon>Heunggongvirae</taxon>
        <taxon>Uroviricota</taxon>
        <taxon>Caudoviricetes</taxon>
        <taxon>Peduoviridae</taxon>
        <taxon>Maltschvirus</taxon>
        <taxon>Maltschvirus maltsch</taxon>
    </lineage>
</organism>
<gene>
    <name evidence="1" type="ORF">UFOVP1246_73</name>
</gene>
<protein>
    <submittedName>
        <fullName evidence="1">Uncharacterized protein</fullName>
    </submittedName>
</protein>